<dbReference type="RefSeq" id="WP_188858306.1">
    <property type="nucleotide sequence ID" value="NZ_BMOS01000022.1"/>
</dbReference>
<comment type="similarity">
    <text evidence="3">Belongs to the Nudix hydrolase family.</text>
</comment>
<dbReference type="Pfam" id="PF00293">
    <property type="entry name" value="NUDIX"/>
    <property type="match status" value="1"/>
</dbReference>
<protein>
    <submittedName>
        <fullName evidence="5">DNA mismatch repair protein MutT</fullName>
    </submittedName>
</protein>
<dbReference type="AlphaFoldDB" id="A0A917Y0B0"/>
<dbReference type="Gene3D" id="3.90.79.10">
    <property type="entry name" value="Nucleoside Triphosphate Pyrophosphohydrolase"/>
    <property type="match status" value="1"/>
</dbReference>
<proteinExistence type="inferred from homology"/>
<comment type="caution">
    <text evidence="5">The sequence shown here is derived from an EMBL/GenBank/DDBJ whole genome shotgun (WGS) entry which is preliminary data.</text>
</comment>
<dbReference type="PROSITE" id="PS51462">
    <property type="entry name" value="NUDIX"/>
    <property type="match status" value="1"/>
</dbReference>
<dbReference type="Proteomes" id="UP000624041">
    <property type="component" value="Unassembled WGS sequence"/>
</dbReference>
<dbReference type="PRINTS" id="PR00502">
    <property type="entry name" value="NUDIXFAMILY"/>
</dbReference>
<feature type="domain" description="Nudix hydrolase" evidence="4">
    <location>
        <begin position="3"/>
        <end position="134"/>
    </location>
</feature>
<dbReference type="InterPro" id="IPR015797">
    <property type="entry name" value="NUDIX_hydrolase-like_dom_sf"/>
</dbReference>
<name>A0A917Y0B0_9BACI</name>
<organism evidence="5 6">
    <name type="scientific">Oceanobacillus indicireducens</name>
    <dbReference type="NCBI Taxonomy" id="1004261"/>
    <lineage>
        <taxon>Bacteria</taxon>
        <taxon>Bacillati</taxon>
        <taxon>Bacillota</taxon>
        <taxon>Bacilli</taxon>
        <taxon>Bacillales</taxon>
        <taxon>Bacillaceae</taxon>
        <taxon>Oceanobacillus</taxon>
    </lineage>
</organism>
<dbReference type="PANTHER" id="PTHR43046:SF2">
    <property type="entry name" value="8-OXO-DGTP DIPHOSPHATASE-RELATED"/>
    <property type="match status" value="1"/>
</dbReference>
<evidence type="ECO:0000256" key="3">
    <source>
        <dbReference type="RuleBase" id="RU003476"/>
    </source>
</evidence>
<dbReference type="InterPro" id="IPR000086">
    <property type="entry name" value="NUDIX_hydrolase_dom"/>
</dbReference>
<dbReference type="InterPro" id="IPR020084">
    <property type="entry name" value="NUDIX_hydrolase_CS"/>
</dbReference>
<evidence type="ECO:0000259" key="4">
    <source>
        <dbReference type="PROSITE" id="PS51462"/>
    </source>
</evidence>
<keyword evidence="2 3" id="KW-0378">Hydrolase</keyword>
<accession>A0A917Y0B0</accession>
<evidence type="ECO:0000256" key="2">
    <source>
        <dbReference type="ARBA" id="ARBA00022801"/>
    </source>
</evidence>
<reference evidence="5" key="1">
    <citation type="journal article" date="2014" name="Int. J. Syst. Evol. Microbiol.">
        <title>Complete genome sequence of Corynebacterium casei LMG S-19264T (=DSM 44701T), isolated from a smear-ripened cheese.</title>
        <authorList>
            <consortium name="US DOE Joint Genome Institute (JGI-PGF)"/>
            <person name="Walter F."/>
            <person name="Albersmeier A."/>
            <person name="Kalinowski J."/>
            <person name="Ruckert C."/>
        </authorList>
    </citation>
    <scope>NUCLEOTIDE SEQUENCE</scope>
    <source>
        <strain evidence="5">JCM 17251</strain>
    </source>
</reference>
<evidence type="ECO:0000256" key="1">
    <source>
        <dbReference type="ARBA" id="ARBA00001946"/>
    </source>
</evidence>
<sequence>MEEWRGAAGVCINEKSELLMVLQGAPDERRTWSVPSGGKELNETFEDCCMREIEEETGYKTEIIKKMKVKKRKYEEYNISAEVHYFLVKIIGGTRSIQDPDQLIHGIAWKNVQEIKELELSFPEDREFLIECIMK</sequence>
<dbReference type="InterPro" id="IPR020476">
    <property type="entry name" value="Nudix_hydrolase"/>
</dbReference>
<dbReference type="SUPFAM" id="SSF55811">
    <property type="entry name" value="Nudix"/>
    <property type="match status" value="1"/>
</dbReference>
<dbReference type="GO" id="GO:0016787">
    <property type="term" value="F:hydrolase activity"/>
    <property type="evidence" value="ECO:0007669"/>
    <property type="project" value="UniProtKB-KW"/>
</dbReference>
<reference evidence="5" key="2">
    <citation type="submission" date="2020-09" db="EMBL/GenBank/DDBJ databases">
        <authorList>
            <person name="Sun Q."/>
            <person name="Ohkuma M."/>
        </authorList>
    </citation>
    <scope>NUCLEOTIDE SEQUENCE</scope>
    <source>
        <strain evidence="5">JCM 17251</strain>
    </source>
</reference>
<gene>
    <name evidence="5" type="primary">nudG</name>
    <name evidence="5" type="ORF">GCM10007971_27790</name>
</gene>
<comment type="cofactor">
    <cofactor evidence="1">
        <name>Mg(2+)</name>
        <dbReference type="ChEBI" id="CHEBI:18420"/>
    </cofactor>
</comment>
<dbReference type="PROSITE" id="PS00893">
    <property type="entry name" value="NUDIX_BOX"/>
    <property type="match status" value="1"/>
</dbReference>
<dbReference type="EMBL" id="BMOS01000022">
    <property type="protein sequence ID" value="GGN62141.1"/>
    <property type="molecule type" value="Genomic_DNA"/>
</dbReference>
<dbReference type="CDD" id="cd02883">
    <property type="entry name" value="NUDIX_Hydrolase"/>
    <property type="match status" value="1"/>
</dbReference>
<evidence type="ECO:0000313" key="6">
    <source>
        <dbReference type="Proteomes" id="UP000624041"/>
    </source>
</evidence>
<keyword evidence="6" id="KW-1185">Reference proteome</keyword>
<evidence type="ECO:0000313" key="5">
    <source>
        <dbReference type="EMBL" id="GGN62141.1"/>
    </source>
</evidence>
<dbReference type="PANTHER" id="PTHR43046">
    <property type="entry name" value="GDP-MANNOSE MANNOSYL HYDROLASE"/>
    <property type="match status" value="1"/>
</dbReference>